<dbReference type="GO" id="GO:0051539">
    <property type="term" value="F:4 iron, 4 sulfur cluster binding"/>
    <property type="evidence" value="ECO:0007669"/>
    <property type="project" value="UniProtKB-UniRule"/>
</dbReference>
<dbReference type="Pfam" id="PF01136">
    <property type="entry name" value="Peptidase_U32"/>
    <property type="match status" value="1"/>
</dbReference>
<comment type="cofactor">
    <cofactor evidence="1">
        <name>[4Fe-4S] cluster</name>
        <dbReference type="ChEBI" id="CHEBI:49883"/>
    </cofactor>
</comment>
<keyword evidence="1" id="KW-0004">4Fe-4S</keyword>
<keyword evidence="1" id="KW-0479">Metal-binding</keyword>
<comment type="pathway">
    <text evidence="1">Cofactor biosynthesis; ubiquinone biosynthesis.</text>
</comment>
<keyword evidence="1" id="KW-0831">Ubiquinone biosynthesis</keyword>
<dbReference type="AlphaFoldDB" id="A0A420KAN8"/>
<feature type="binding site" evidence="1">
    <location>
        <position position="234"/>
    </location>
    <ligand>
        <name>[4Fe-4S] cluster</name>
        <dbReference type="ChEBI" id="CHEBI:49883"/>
    </ligand>
</feature>
<keyword evidence="1" id="KW-0408">Iron</keyword>
<evidence type="ECO:0000256" key="1">
    <source>
        <dbReference type="HAMAP-Rule" id="MF_02232"/>
    </source>
</evidence>
<dbReference type="RefSeq" id="WP_094437839.1">
    <property type="nucleotide sequence ID" value="NZ_NKDB02000002.1"/>
</dbReference>
<dbReference type="PANTHER" id="PTHR30217">
    <property type="entry name" value="PEPTIDASE U32 FAMILY"/>
    <property type="match status" value="1"/>
</dbReference>
<dbReference type="GO" id="GO:0006744">
    <property type="term" value="P:ubiquinone biosynthetic process"/>
    <property type="evidence" value="ECO:0007669"/>
    <property type="project" value="UniProtKB-UniRule"/>
</dbReference>
<sequence length="373" mass="40394">MVCGLRGNARTRTAPEPAVNALASPSSASTIDTAASAAPAAPELVCPAGSLPALKAAIDGGADCVYLGLRDATNARNFAGLNFDEAAIQNGIAYAHDRGRKVLMALNTYPQATNPAPWRSALDRASAWGVDAIILADPGLMRYASKRHPNLRLHLSVQGSATNHDAINLYHAQFNIQRAVLPRVLSLEQVRQLVNRTSVEIEVFGFGSLCVMVEGRCALSSYATGESPNTHGVCSPAKFVRWQETPQGLESRLNGVLIDRYGQGENAGYPTLCKGRFDVGDESNYYALEEPTSLNTLELLPQLVKMGVRAFKIEGRQRSPAYVAQVTKVWREAIDHCMAQGHLYAPKTAWMASLDQVAEGQQHTLGAYHRPWK</sequence>
<accession>A0A420KAN8</accession>
<reference evidence="2 3" key="1">
    <citation type="submission" date="2018-09" db="EMBL/GenBank/DDBJ databases">
        <title>Genome comparison of Alicycliphilus sp. BQ1, a polyurethanolytic bacterium, with its closest phylogenetic relatives Alicycliphilus denitrificans BC and K601, unable to attack polyurethane.</title>
        <authorList>
            <person name="Loza-Tavera H."/>
            <person name="Lozano L."/>
            <person name="Cevallos M."/>
            <person name="Maya-Lucas O."/>
            <person name="Garcia-Mena J."/>
            <person name="Hernandez J."/>
        </authorList>
    </citation>
    <scope>NUCLEOTIDE SEQUENCE [LARGE SCALE GENOMIC DNA]</scope>
    <source>
        <strain evidence="2 3">BQ1</strain>
    </source>
</reference>
<feature type="binding site" evidence="1">
    <location>
        <position position="210"/>
    </location>
    <ligand>
        <name>[4Fe-4S] cluster</name>
        <dbReference type="ChEBI" id="CHEBI:49883"/>
    </ligand>
</feature>
<feature type="binding site" evidence="1">
    <location>
        <position position="217"/>
    </location>
    <ligand>
        <name>[4Fe-4S] cluster</name>
        <dbReference type="ChEBI" id="CHEBI:49883"/>
    </ligand>
</feature>
<dbReference type="EMBL" id="NKDB02000002">
    <property type="protein sequence ID" value="RKJ96260.1"/>
    <property type="molecule type" value="Genomic_DNA"/>
</dbReference>
<protein>
    <recommendedName>
        <fullName evidence="1">Ubiquinone biosynthesis protein UbiU</fullName>
    </recommendedName>
</protein>
<dbReference type="GO" id="GO:0046872">
    <property type="term" value="F:metal ion binding"/>
    <property type="evidence" value="ECO:0007669"/>
    <property type="project" value="UniProtKB-KW"/>
</dbReference>
<dbReference type="UniPathway" id="UPA00232"/>
<comment type="function">
    <text evidence="1">Required for O(2)-independent ubiquinone (coenzyme Q) biosynthesis. Together with UbiV, is essential for the C6-hydroxylation reaction in the oxygen-independent ubiquinone biosynthesis pathway.</text>
</comment>
<evidence type="ECO:0000313" key="2">
    <source>
        <dbReference type="EMBL" id="RKJ96260.1"/>
    </source>
</evidence>
<evidence type="ECO:0000313" key="3">
    <source>
        <dbReference type="Proteomes" id="UP000216225"/>
    </source>
</evidence>
<dbReference type="PROSITE" id="PS01276">
    <property type="entry name" value="PEPTIDASE_U32"/>
    <property type="match status" value="1"/>
</dbReference>
<dbReference type="PANTHER" id="PTHR30217:SF3">
    <property type="entry name" value="UBIQUINONE BIOSYNTHESIS PROTEIN UBIU"/>
    <property type="match status" value="1"/>
</dbReference>
<dbReference type="HAMAP" id="MF_02232">
    <property type="entry name" value="UbiU"/>
    <property type="match status" value="1"/>
</dbReference>
<gene>
    <name evidence="1" type="primary">ubiU</name>
    <name evidence="2" type="ORF">CE154_009425</name>
</gene>
<dbReference type="InterPro" id="IPR051454">
    <property type="entry name" value="RNA/ubiquinone_mod_enzymes"/>
</dbReference>
<dbReference type="InterPro" id="IPR001539">
    <property type="entry name" value="Peptidase_U32"/>
</dbReference>
<comment type="caution">
    <text evidence="2">The sequence shown here is derived from an EMBL/GenBank/DDBJ whole genome shotgun (WGS) entry which is preliminary data.</text>
</comment>
<dbReference type="InterPro" id="IPR043692">
    <property type="entry name" value="UbiU"/>
</dbReference>
<name>A0A420KAN8_9BURK</name>
<keyword evidence="1" id="KW-0411">Iron-sulfur</keyword>
<feature type="binding site" evidence="1">
    <location>
        <position position="273"/>
    </location>
    <ligand>
        <name>[4Fe-4S] cluster</name>
        <dbReference type="ChEBI" id="CHEBI:49883"/>
    </ligand>
</feature>
<proteinExistence type="inferred from homology"/>
<comment type="subunit">
    <text evidence="1">Forms a heterodimer with UbiV.</text>
</comment>
<comment type="similarity">
    <text evidence="1">Belongs to the peptidase U32 family. UbiU subfamily.</text>
</comment>
<organism evidence="2 3">
    <name type="scientific">Alicycliphilus denitrificans</name>
    <dbReference type="NCBI Taxonomy" id="179636"/>
    <lineage>
        <taxon>Bacteria</taxon>
        <taxon>Pseudomonadati</taxon>
        <taxon>Pseudomonadota</taxon>
        <taxon>Betaproteobacteria</taxon>
        <taxon>Burkholderiales</taxon>
        <taxon>Comamonadaceae</taxon>
        <taxon>Alicycliphilus</taxon>
    </lineage>
</organism>
<dbReference type="Proteomes" id="UP000216225">
    <property type="component" value="Unassembled WGS sequence"/>
</dbReference>